<dbReference type="SUPFAM" id="SSF117281">
    <property type="entry name" value="Kelch motif"/>
    <property type="match status" value="1"/>
</dbReference>
<dbReference type="EMBL" id="HBGD01004893">
    <property type="protein sequence ID" value="CAD9080821.1"/>
    <property type="molecule type" value="Transcribed_RNA"/>
</dbReference>
<dbReference type="InterPro" id="IPR015915">
    <property type="entry name" value="Kelch-typ_b-propeller"/>
</dbReference>
<organism evidence="2">
    <name type="scientific">Percolomonas cosmopolitus</name>
    <dbReference type="NCBI Taxonomy" id="63605"/>
    <lineage>
        <taxon>Eukaryota</taxon>
        <taxon>Discoba</taxon>
        <taxon>Heterolobosea</taxon>
        <taxon>Tetramitia</taxon>
        <taxon>Eutetramitia</taxon>
        <taxon>Percolomonadidae</taxon>
        <taxon>Percolomonas</taxon>
    </lineage>
</organism>
<accession>A0A7S1KQ89</accession>
<dbReference type="AlphaFoldDB" id="A0A7S1KQ89"/>
<keyword evidence="1" id="KW-0812">Transmembrane</keyword>
<sequence length="395" mass="43389">MSKPSPPFNSPTCSTAILFVFIVLYILYCICIPVDAAFLVRRKDVLLDSSLHIAGDLTAAHIKASNLHNGPQGPQNGGAHFEFQKQYNEHATLVSLRHSFSSFRRFTDPPSWGALASMDCVASVRHDYFICMSYSLYVYDFKRFKWSTAPNAPQRTYFPSLFILNDSSGEERLLRFSGCDSPTDESVGMADSVYSVQVADAAINALTAKSSPGYTLWKTSVTVYNGTAYMYGGQDDTSTLHSSVLSCDADGNVSELANVGTARLMPALFAHKDFLYVFGGRDGGGSEVTDAFKYGPLSSGSPSYTSLGTDFYTTHSCSFFGPTVLTLVGEKFRLYQMFQSSDGHFCQYTPQDNSWIRISFSNPFNGEFNRGAQYGNSAFFAGSEDTNGFAFLTLM</sequence>
<evidence type="ECO:0000313" key="2">
    <source>
        <dbReference type="EMBL" id="CAD9080821.1"/>
    </source>
</evidence>
<gene>
    <name evidence="2" type="ORF">PCOS0759_LOCUS4061</name>
</gene>
<reference evidence="2" key="1">
    <citation type="submission" date="2021-01" db="EMBL/GenBank/DDBJ databases">
        <authorList>
            <person name="Corre E."/>
            <person name="Pelletier E."/>
            <person name="Niang G."/>
            <person name="Scheremetjew M."/>
            <person name="Finn R."/>
            <person name="Kale V."/>
            <person name="Holt S."/>
            <person name="Cochrane G."/>
            <person name="Meng A."/>
            <person name="Brown T."/>
            <person name="Cohen L."/>
        </authorList>
    </citation>
    <scope>NUCLEOTIDE SEQUENCE</scope>
    <source>
        <strain evidence="2">WS</strain>
    </source>
</reference>
<feature type="transmembrane region" description="Helical" evidence="1">
    <location>
        <begin position="16"/>
        <end position="40"/>
    </location>
</feature>
<protein>
    <submittedName>
        <fullName evidence="2">Uncharacterized protein</fullName>
    </submittedName>
</protein>
<name>A0A7S1KQ89_9EUKA</name>
<dbReference type="Gene3D" id="2.120.10.80">
    <property type="entry name" value="Kelch-type beta propeller"/>
    <property type="match status" value="1"/>
</dbReference>
<keyword evidence="1" id="KW-0472">Membrane</keyword>
<proteinExistence type="predicted"/>
<evidence type="ECO:0000256" key="1">
    <source>
        <dbReference type="SAM" id="Phobius"/>
    </source>
</evidence>
<keyword evidence="1" id="KW-1133">Transmembrane helix</keyword>